<feature type="domain" description="Helicase ATP-binding" evidence="2">
    <location>
        <begin position="448"/>
        <end position="613"/>
    </location>
</feature>
<dbReference type="CDD" id="cd18785">
    <property type="entry name" value="SF2_C"/>
    <property type="match status" value="1"/>
</dbReference>
<dbReference type="PROSITE" id="PS51192">
    <property type="entry name" value="HELICASE_ATP_BIND_1"/>
    <property type="match status" value="1"/>
</dbReference>
<dbReference type="SUPFAM" id="SSF56024">
    <property type="entry name" value="Phospholipase D/nuclease"/>
    <property type="match status" value="1"/>
</dbReference>
<dbReference type="PATRIC" id="fig|1339316.3.peg.3156"/>
<gene>
    <name evidence="3" type="ORF">M125_3331</name>
</gene>
<evidence type="ECO:0000313" key="4">
    <source>
        <dbReference type="Proteomes" id="UP000020773"/>
    </source>
</evidence>
<dbReference type="GO" id="GO:0003677">
    <property type="term" value="F:DNA binding"/>
    <property type="evidence" value="ECO:0007669"/>
    <property type="project" value="InterPro"/>
</dbReference>
<accession>A0A015V3P1</accession>
<dbReference type="GO" id="GO:0005524">
    <property type="term" value="F:ATP binding"/>
    <property type="evidence" value="ECO:0007669"/>
    <property type="project" value="InterPro"/>
</dbReference>
<dbReference type="CDD" id="cd17926">
    <property type="entry name" value="DEXHc_RE"/>
    <property type="match status" value="1"/>
</dbReference>
<dbReference type="InterPro" id="IPR014001">
    <property type="entry name" value="Helicase_ATP-bd"/>
</dbReference>
<sequence>MENLQEKYDALTKRYNTLLDENEELKSILLQHGIIYPARNITNESAFSSITFPPIKLSLDEKVALFRSFFKGREDVFARRWFSKTTEKGGYQPVCINEWYKGACDKKRNKCTECPNRNFAPLTNQNIYRHLEGKDENGCDVIGLYAITLDNKCSFLCADFDDKNCTHGYKEDVLAFIAVCRDWEIPYSIERSRSGNGAHIWTFFKEPIPSYKARKLGNTILTEAMKLNGRITFDSYDRFFPNQDRLPEGGFGNLIALPLQGRARKAGNSVFVDEEFLPFKDQWAYLYGIKKIDESVVDGLLAQYRQEDFGALATSSETKPWESPVIQNITRNDFDGRLKINKSDKIYIPLNSISDTVVNHLKRIAAFKNPEFYSKQAMRISTYNVPRIICRADFTDEYIVMPRGCEDAITAMLSSLGVTYEIVDRTNQGKHIAVAFKGKEREEQLNAINTLMAHTNGVLSATTAFGKTVTAAALIARKKINTLILIHSKALLLQWHERLSEFLDIDFTEPDIPKKRGRKNVFSPIGCLDSTSNTLHGVIDIALMQSCLENGEVKPFVQEYGMVIVDECHHVSSVTFENVLKNITSHFVYGLTATPIRKDGLQPIIFMQCGPIRYSSDAKAQIEKQSFRRYLVPRFTSYRPITDDKQSFTALSQSLSESEIRNTLIVEDVLHNVAESRTPIILTNRTSHVKLLAEMLEPHIANVIQLTGEGSTRNKREAFQRLYDIPQDAPLVIVATGKYIGEGFDYPRLDTLFLALPISWKGLVAQYAGRLHREREGKTDVRVYDYVDIHEPVCENMYRKRLKGYAAIGYSVLSKDNLTLFDNIDSLQSSSYEGQIFNGSTFRQSFTKALKSSKQSVVVSSPKLYHTERNAFVKILKELQTNGIEVAIITSASNEQTEYLKKQGLFVRVVPNLSLCSCVIDKSIVWYGSINLLGYPTEEDSIIKCPDFKLATELLDIIFCSDKQHDITTQ</sequence>
<keyword evidence="3" id="KW-0347">Helicase</keyword>
<dbReference type="CDD" id="cd09126">
    <property type="entry name" value="PLDc_C_DEXD_like"/>
    <property type="match status" value="1"/>
</dbReference>
<evidence type="ECO:0000259" key="2">
    <source>
        <dbReference type="PROSITE" id="PS51192"/>
    </source>
</evidence>
<dbReference type="Pfam" id="PF22548">
    <property type="entry name" value="AEP-TOTE"/>
    <property type="match status" value="1"/>
</dbReference>
<name>A0A015V3P1_BACFG</name>
<keyword evidence="3" id="KW-0547">Nucleotide-binding</keyword>
<dbReference type="InterPro" id="IPR006935">
    <property type="entry name" value="Helicase/UvrB_N"/>
</dbReference>
<dbReference type="InterPro" id="IPR050742">
    <property type="entry name" value="Helicase_Restrict-Modif_Enz"/>
</dbReference>
<feature type="coiled-coil region" evidence="1">
    <location>
        <begin position="1"/>
        <end position="28"/>
    </location>
</feature>
<dbReference type="Pfam" id="PF04851">
    <property type="entry name" value="ResIII"/>
    <property type="match status" value="1"/>
</dbReference>
<dbReference type="GO" id="GO:0004386">
    <property type="term" value="F:helicase activity"/>
    <property type="evidence" value="ECO:0007669"/>
    <property type="project" value="UniProtKB-KW"/>
</dbReference>
<dbReference type="GO" id="GO:0016787">
    <property type="term" value="F:hydrolase activity"/>
    <property type="evidence" value="ECO:0007669"/>
    <property type="project" value="InterPro"/>
</dbReference>
<dbReference type="Proteomes" id="UP000020773">
    <property type="component" value="Unassembled WGS sequence"/>
</dbReference>
<dbReference type="InterPro" id="IPR027417">
    <property type="entry name" value="P-loop_NTPase"/>
</dbReference>
<evidence type="ECO:0000313" key="3">
    <source>
        <dbReference type="EMBL" id="EXY89981.1"/>
    </source>
</evidence>
<proteinExistence type="predicted"/>
<dbReference type="PANTHER" id="PTHR47396:SF1">
    <property type="entry name" value="ATP-DEPENDENT HELICASE IRC3-RELATED"/>
    <property type="match status" value="1"/>
</dbReference>
<reference evidence="3 4" key="1">
    <citation type="submission" date="2014-02" db="EMBL/GenBank/DDBJ databases">
        <authorList>
            <person name="Sears C."/>
            <person name="Carroll K."/>
            <person name="Sack B.R."/>
            <person name="Qadri F."/>
            <person name="Myers L.L."/>
            <person name="Chung G.-T."/>
            <person name="Escheverria P."/>
            <person name="Fraser C.M."/>
            <person name="Sadzewicz L."/>
            <person name="Shefchek K.A."/>
            <person name="Tallon L."/>
            <person name="Das S.P."/>
            <person name="Daugherty S."/>
            <person name="Mongodin E.F."/>
        </authorList>
    </citation>
    <scope>NUCLEOTIDE SEQUENCE [LARGE SCALE GENOMIC DNA]</scope>
    <source>
        <strain evidence="4">3998T(B)3</strain>
    </source>
</reference>
<protein>
    <submittedName>
        <fullName evidence="3">DEAD/DEAH box helicase family protein</fullName>
    </submittedName>
</protein>
<dbReference type="AlphaFoldDB" id="A0A015V3P1"/>
<comment type="caution">
    <text evidence="3">The sequence shown here is derived from an EMBL/GenBank/DDBJ whole genome shotgun (WGS) entry which is preliminary data.</text>
</comment>
<dbReference type="RefSeq" id="WP_008769750.1">
    <property type="nucleotide sequence ID" value="NZ_JGDB01000213.1"/>
</dbReference>
<dbReference type="PANTHER" id="PTHR47396">
    <property type="entry name" value="TYPE I RESTRICTION ENZYME ECOKI R PROTEIN"/>
    <property type="match status" value="1"/>
</dbReference>
<dbReference type="InterPro" id="IPR054347">
    <property type="entry name" value="TOTE_primase"/>
</dbReference>
<keyword evidence="3" id="KW-0067">ATP-binding</keyword>
<evidence type="ECO:0000256" key="1">
    <source>
        <dbReference type="SAM" id="Coils"/>
    </source>
</evidence>
<dbReference type="Gene3D" id="3.40.50.300">
    <property type="entry name" value="P-loop containing nucleotide triphosphate hydrolases"/>
    <property type="match status" value="2"/>
</dbReference>
<dbReference type="SMART" id="SM00487">
    <property type="entry name" value="DEXDc"/>
    <property type="match status" value="1"/>
</dbReference>
<dbReference type="EMBL" id="JGDB01000213">
    <property type="protein sequence ID" value="EXY89981.1"/>
    <property type="molecule type" value="Genomic_DNA"/>
</dbReference>
<keyword evidence="3" id="KW-0378">Hydrolase</keyword>
<keyword evidence="1" id="KW-0175">Coiled coil</keyword>
<dbReference type="SUPFAM" id="SSF52540">
    <property type="entry name" value="P-loop containing nucleoside triphosphate hydrolases"/>
    <property type="match status" value="2"/>
</dbReference>
<dbReference type="GO" id="GO:0005829">
    <property type="term" value="C:cytosol"/>
    <property type="evidence" value="ECO:0007669"/>
    <property type="project" value="TreeGrafter"/>
</dbReference>
<organism evidence="3 4">
    <name type="scientific">Bacteroides fragilis str. 3998T(B)3</name>
    <dbReference type="NCBI Taxonomy" id="1339316"/>
    <lineage>
        <taxon>Bacteria</taxon>
        <taxon>Pseudomonadati</taxon>
        <taxon>Bacteroidota</taxon>
        <taxon>Bacteroidia</taxon>
        <taxon>Bacteroidales</taxon>
        <taxon>Bacteroidaceae</taxon>
        <taxon>Bacteroides</taxon>
    </lineage>
</organism>